<keyword evidence="4" id="KW-1185">Reference proteome</keyword>
<keyword evidence="3" id="KW-0675">Receptor</keyword>
<dbReference type="Proteomes" id="UP000199473">
    <property type="component" value="Unassembled WGS sequence"/>
</dbReference>
<accession>A0A1I4AZH5</accession>
<dbReference type="CDD" id="cd07012">
    <property type="entry name" value="PBP2_Bug_TTT"/>
    <property type="match status" value="1"/>
</dbReference>
<sequence>MTSSLRMTRRAALAGAAFTTLAAPGAMAQAYPGRPVRIVVPFPPGNTSDILARLAAEELQRRRGVTVVVENRPGASGALGVQAVTGARPDGLTLLVTTQSPIVVNPPLMKNPPYDPVRELSPVALFGRTGFVLVAAPNFPANTMAEAARVLRAAPRGTYSAANPGVGTMSQLAMALLGLSLGTEIESIPYRGSAAALVDVAAGRVALMIDGFNSAVPMALNGQVKPLAVIARQRSPLVPSVPSLAESGVPELADLEALSWTGMFGPAGTPPEVAAWWTDALGEVMRDPAVVAKLAQTFVEAAPPVSVAAFTQEIASDLAKWTRVIRDARIEQQ</sequence>
<evidence type="ECO:0000256" key="1">
    <source>
        <dbReference type="ARBA" id="ARBA00006987"/>
    </source>
</evidence>
<dbReference type="Pfam" id="PF03401">
    <property type="entry name" value="TctC"/>
    <property type="match status" value="1"/>
</dbReference>
<name>A0A1I4AZH5_9PROT</name>
<dbReference type="EMBL" id="FOSQ01000004">
    <property type="protein sequence ID" value="SFK60996.1"/>
    <property type="molecule type" value="Genomic_DNA"/>
</dbReference>
<keyword evidence="2" id="KW-0732">Signal</keyword>
<feature type="chain" id="PRO_5011487452" evidence="2">
    <location>
        <begin position="29"/>
        <end position="333"/>
    </location>
</feature>
<evidence type="ECO:0000313" key="4">
    <source>
        <dbReference type="Proteomes" id="UP000199473"/>
    </source>
</evidence>
<reference evidence="3 4" key="1">
    <citation type="submission" date="2016-10" db="EMBL/GenBank/DDBJ databases">
        <authorList>
            <person name="de Groot N.N."/>
        </authorList>
    </citation>
    <scope>NUCLEOTIDE SEQUENCE [LARGE SCALE GENOMIC DNA]</scope>
    <source>
        <strain evidence="3 4">DSM 19981</strain>
    </source>
</reference>
<dbReference type="PIRSF" id="PIRSF017082">
    <property type="entry name" value="YflP"/>
    <property type="match status" value="1"/>
</dbReference>
<proteinExistence type="inferred from homology"/>
<dbReference type="InterPro" id="IPR005064">
    <property type="entry name" value="BUG"/>
</dbReference>
<dbReference type="STRING" id="1123062.SAMN02745775_104255"/>
<dbReference type="AlphaFoldDB" id="A0A1I4AZH5"/>
<dbReference type="Gene3D" id="3.40.190.150">
    <property type="entry name" value="Bordetella uptake gene, domain 1"/>
    <property type="match status" value="1"/>
</dbReference>
<feature type="signal peptide" evidence="2">
    <location>
        <begin position="1"/>
        <end position="28"/>
    </location>
</feature>
<evidence type="ECO:0000313" key="3">
    <source>
        <dbReference type="EMBL" id="SFK60996.1"/>
    </source>
</evidence>
<dbReference type="RefSeq" id="WP_175533915.1">
    <property type="nucleotide sequence ID" value="NZ_FOSQ01000004.1"/>
</dbReference>
<dbReference type="PANTHER" id="PTHR42928:SF5">
    <property type="entry name" value="BLR1237 PROTEIN"/>
    <property type="match status" value="1"/>
</dbReference>
<protein>
    <submittedName>
        <fullName evidence="3">Tripartite-type tricarboxylate transporter, receptor component TctC</fullName>
    </submittedName>
</protein>
<comment type="similarity">
    <text evidence="1">Belongs to the UPF0065 (bug) family.</text>
</comment>
<dbReference type="InterPro" id="IPR042100">
    <property type="entry name" value="Bug_dom1"/>
</dbReference>
<gene>
    <name evidence="3" type="ORF">SAMN02745775_104255</name>
</gene>
<dbReference type="PROSITE" id="PS51318">
    <property type="entry name" value="TAT"/>
    <property type="match status" value="1"/>
</dbReference>
<organism evidence="3 4">
    <name type="scientific">Falsiroseomonas stagni DSM 19981</name>
    <dbReference type="NCBI Taxonomy" id="1123062"/>
    <lineage>
        <taxon>Bacteria</taxon>
        <taxon>Pseudomonadati</taxon>
        <taxon>Pseudomonadota</taxon>
        <taxon>Alphaproteobacteria</taxon>
        <taxon>Acetobacterales</taxon>
        <taxon>Roseomonadaceae</taxon>
        <taxon>Falsiroseomonas</taxon>
    </lineage>
</organism>
<dbReference type="InterPro" id="IPR006311">
    <property type="entry name" value="TAT_signal"/>
</dbReference>
<dbReference type="PANTHER" id="PTHR42928">
    <property type="entry name" value="TRICARBOXYLATE-BINDING PROTEIN"/>
    <property type="match status" value="1"/>
</dbReference>
<evidence type="ECO:0000256" key="2">
    <source>
        <dbReference type="SAM" id="SignalP"/>
    </source>
</evidence>
<dbReference type="Gene3D" id="3.40.190.10">
    <property type="entry name" value="Periplasmic binding protein-like II"/>
    <property type="match status" value="1"/>
</dbReference>
<dbReference type="SUPFAM" id="SSF53850">
    <property type="entry name" value="Periplasmic binding protein-like II"/>
    <property type="match status" value="1"/>
</dbReference>